<dbReference type="Pfam" id="PF14542">
    <property type="entry name" value="Acetyltransf_CG"/>
    <property type="match status" value="1"/>
</dbReference>
<evidence type="ECO:0000313" key="3">
    <source>
        <dbReference type="Proteomes" id="UP000783796"/>
    </source>
</evidence>
<dbReference type="Gene3D" id="3.40.630.30">
    <property type="match status" value="1"/>
</dbReference>
<dbReference type="AlphaFoldDB" id="A0A948TE88"/>
<evidence type="ECO:0000259" key="1">
    <source>
        <dbReference type="PROSITE" id="PS51729"/>
    </source>
</evidence>
<organism evidence="2 3">
    <name type="scientific">Candidatus Phocaeicola faecigallinarum</name>
    <dbReference type="NCBI Taxonomy" id="2838732"/>
    <lineage>
        <taxon>Bacteria</taxon>
        <taxon>Pseudomonadati</taxon>
        <taxon>Bacteroidota</taxon>
        <taxon>Bacteroidia</taxon>
        <taxon>Bacteroidales</taxon>
        <taxon>Bacteroidaceae</taxon>
        <taxon>Phocaeicola</taxon>
    </lineage>
</organism>
<dbReference type="PANTHER" id="PTHR31435:SF9">
    <property type="entry name" value="PROTEIN NATD1"/>
    <property type="match status" value="1"/>
</dbReference>
<feature type="domain" description="N-acetyltransferase" evidence="1">
    <location>
        <begin position="4"/>
        <end position="90"/>
    </location>
</feature>
<name>A0A948TE88_9BACT</name>
<proteinExistence type="predicted"/>
<dbReference type="InterPro" id="IPR031165">
    <property type="entry name" value="GNAT_YJDJ"/>
</dbReference>
<dbReference type="InterPro" id="IPR016181">
    <property type="entry name" value="Acyl_CoA_acyltransferase"/>
</dbReference>
<dbReference type="SUPFAM" id="SSF55729">
    <property type="entry name" value="Acyl-CoA N-acyltransferases (Nat)"/>
    <property type="match status" value="1"/>
</dbReference>
<accession>A0A948TE88</accession>
<dbReference type="EMBL" id="JAHLFW010000111">
    <property type="protein sequence ID" value="MBU3839334.1"/>
    <property type="molecule type" value="Genomic_DNA"/>
</dbReference>
<dbReference type="Proteomes" id="UP000783796">
    <property type="component" value="Unassembled WGS sequence"/>
</dbReference>
<reference evidence="2" key="2">
    <citation type="submission" date="2021-04" db="EMBL/GenBank/DDBJ databases">
        <authorList>
            <person name="Gilroy R."/>
        </authorList>
    </citation>
    <scope>NUCLEOTIDE SEQUENCE</scope>
    <source>
        <strain evidence="2">G4-2901</strain>
    </source>
</reference>
<gene>
    <name evidence="2" type="ORF">H9777_13715</name>
</gene>
<dbReference type="InterPro" id="IPR045057">
    <property type="entry name" value="Gcn5-rel_NAT"/>
</dbReference>
<dbReference type="PANTHER" id="PTHR31435">
    <property type="entry name" value="PROTEIN NATD1"/>
    <property type="match status" value="1"/>
</dbReference>
<sequence>MEIVHDEAKKQFKVEVDGYTAHVAYQLTEDGGLDIRHTIVPEEIGGRGIASALVKAAYDYARCKCLKPVATCSYAVIWLQRHPEYQGDVSCDYGGKGTCAI</sequence>
<comment type="caution">
    <text evidence="2">The sequence shown here is derived from an EMBL/GenBank/DDBJ whole genome shotgun (WGS) entry which is preliminary data.</text>
</comment>
<protein>
    <submittedName>
        <fullName evidence="2">N-acetyltransferase</fullName>
    </submittedName>
</protein>
<evidence type="ECO:0000313" key="2">
    <source>
        <dbReference type="EMBL" id="MBU3839334.1"/>
    </source>
</evidence>
<reference evidence="2" key="1">
    <citation type="journal article" date="2021" name="PeerJ">
        <title>Extensive microbial diversity within the chicken gut microbiome revealed by metagenomics and culture.</title>
        <authorList>
            <person name="Gilroy R."/>
            <person name="Ravi A."/>
            <person name="Getino M."/>
            <person name="Pursley I."/>
            <person name="Horton D.L."/>
            <person name="Alikhan N.F."/>
            <person name="Baker D."/>
            <person name="Gharbi K."/>
            <person name="Hall N."/>
            <person name="Watson M."/>
            <person name="Adriaenssens E.M."/>
            <person name="Foster-Nyarko E."/>
            <person name="Jarju S."/>
            <person name="Secka A."/>
            <person name="Antonio M."/>
            <person name="Oren A."/>
            <person name="Chaudhuri R.R."/>
            <person name="La Ragione R."/>
            <person name="Hildebrand F."/>
            <person name="Pallen M.J."/>
        </authorList>
    </citation>
    <scope>NUCLEOTIDE SEQUENCE</scope>
    <source>
        <strain evidence="2">G4-2901</strain>
    </source>
</reference>
<dbReference type="PROSITE" id="PS51729">
    <property type="entry name" value="GNAT_YJDJ"/>
    <property type="match status" value="1"/>
</dbReference>